<feature type="transmembrane region" description="Helical" evidence="1">
    <location>
        <begin position="159"/>
        <end position="177"/>
    </location>
</feature>
<dbReference type="PANTHER" id="PTHR47371:SF3">
    <property type="entry name" value="PHOSPHOGLYCEROL TRANSFERASE I"/>
    <property type="match status" value="1"/>
</dbReference>
<gene>
    <name evidence="2" type="ORF">METZ01_LOCUS193534</name>
</gene>
<feature type="transmembrane region" description="Helical" evidence="1">
    <location>
        <begin position="45"/>
        <end position="65"/>
    </location>
</feature>
<organism evidence="2">
    <name type="scientific">marine metagenome</name>
    <dbReference type="NCBI Taxonomy" id="408172"/>
    <lineage>
        <taxon>unclassified sequences</taxon>
        <taxon>metagenomes</taxon>
        <taxon>ecological metagenomes</taxon>
    </lineage>
</organism>
<sequence length="545" mass="61056">VPNPFRSAKNIANFCLTIGAVLALNTLLSFHNIWPTPWIRLRPEISAEAMAMILLVGLLSAKGLAQRRNVHYILTAVLVILIVGRYIDVTAPALYGRPINLYWDAQHVPRVAAMLIEDAGTTVLIFTGLCAALGLIVLVWSSSKLISLLSSCGKPSQRWLTVTAILCLVFYAAGMLSNSIKFERAFSIPISLMYVRQAIFSYQAGNIDWVKETSTSKLVDDVGYVELDERDFYLMFLESYGTTVFQNPTYFAHIRPGLEQLSQVAEKYGWYTATGIYQAPTFGGASWLSHATLMTGHWISTNTHYHKLLTTNSKTLARWFQNSGYRATALLPGLKRQWPEGKFYGYDKVWNAKALSYPGPPFGWWEIPDQYSLAYFYHNEGAIDLRAPLFSFFATITSHMPFHPLPPIEQDWSSLLSSEPYSHVEKVMKGNGVLYGQDLQTSYSQAIIYDLQLVSDLLRLTSHQNPLVIALGDHQPPAMISGANAPWTVPVHVFSQDQTTLNRFNSAGFLSGLIPNNRTLGRLDDLHQLILNTTNAKKQTSNYQN</sequence>
<feature type="transmembrane region" description="Helical" evidence="1">
    <location>
        <begin position="12"/>
        <end position="33"/>
    </location>
</feature>
<dbReference type="SUPFAM" id="SSF53649">
    <property type="entry name" value="Alkaline phosphatase-like"/>
    <property type="match status" value="1"/>
</dbReference>
<dbReference type="InterPro" id="IPR050448">
    <property type="entry name" value="OpgB/LTA_synthase_biosynth"/>
</dbReference>
<reference evidence="2" key="1">
    <citation type="submission" date="2018-05" db="EMBL/GenBank/DDBJ databases">
        <authorList>
            <person name="Lanie J.A."/>
            <person name="Ng W.-L."/>
            <person name="Kazmierczak K.M."/>
            <person name="Andrzejewski T.M."/>
            <person name="Davidsen T.M."/>
            <person name="Wayne K.J."/>
            <person name="Tettelin H."/>
            <person name="Glass J.I."/>
            <person name="Rusch D."/>
            <person name="Podicherti R."/>
            <person name="Tsui H.-C.T."/>
            <person name="Winkler M.E."/>
        </authorList>
    </citation>
    <scope>NUCLEOTIDE SEQUENCE</scope>
</reference>
<keyword evidence="1" id="KW-0812">Transmembrane</keyword>
<accession>A0A382DQE6</accession>
<protein>
    <recommendedName>
        <fullName evidence="3">Sulfatase N-terminal domain-containing protein</fullName>
    </recommendedName>
</protein>
<evidence type="ECO:0008006" key="3">
    <source>
        <dbReference type="Google" id="ProtNLM"/>
    </source>
</evidence>
<keyword evidence="1" id="KW-1133">Transmembrane helix</keyword>
<name>A0A382DQE6_9ZZZZ</name>
<keyword evidence="1" id="KW-0472">Membrane</keyword>
<proteinExistence type="predicted"/>
<dbReference type="EMBL" id="UINC01040594">
    <property type="protein sequence ID" value="SVB40680.1"/>
    <property type="molecule type" value="Genomic_DNA"/>
</dbReference>
<dbReference type="AlphaFoldDB" id="A0A382DQE6"/>
<feature type="non-terminal residue" evidence="2">
    <location>
        <position position="1"/>
    </location>
</feature>
<evidence type="ECO:0000256" key="1">
    <source>
        <dbReference type="SAM" id="Phobius"/>
    </source>
</evidence>
<evidence type="ECO:0000313" key="2">
    <source>
        <dbReference type="EMBL" id="SVB40680.1"/>
    </source>
</evidence>
<feature type="transmembrane region" description="Helical" evidence="1">
    <location>
        <begin position="72"/>
        <end position="95"/>
    </location>
</feature>
<dbReference type="PANTHER" id="PTHR47371">
    <property type="entry name" value="LIPOTEICHOIC ACID SYNTHASE"/>
    <property type="match status" value="1"/>
</dbReference>
<dbReference type="InterPro" id="IPR017850">
    <property type="entry name" value="Alkaline_phosphatase_core_sf"/>
</dbReference>
<dbReference type="Gene3D" id="3.40.720.10">
    <property type="entry name" value="Alkaline Phosphatase, subunit A"/>
    <property type="match status" value="1"/>
</dbReference>
<feature type="transmembrane region" description="Helical" evidence="1">
    <location>
        <begin position="119"/>
        <end position="139"/>
    </location>
</feature>